<protein>
    <submittedName>
        <fullName evidence="1">2469_t:CDS:1</fullName>
    </submittedName>
</protein>
<name>A0A9N9KEW4_9GLOM</name>
<dbReference type="Proteomes" id="UP000789405">
    <property type="component" value="Unassembled WGS sequence"/>
</dbReference>
<sequence length="52" mass="6037">TTDIIDHIHNSTTDVIELEYIFKTFDKDFVDNSIFKPKNVLKMHIDSSILAL</sequence>
<accession>A0A9N9KEW4</accession>
<proteinExistence type="predicted"/>
<evidence type="ECO:0000313" key="2">
    <source>
        <dbReference type="Proteomes" id="UP000789405"/>
    </source>
</evidence>
<dbReference type="EMBL" id="CAJVPY010069009">
    <property type="protein sequence ID" value="CAG8827027.1"/>
    <property type="molecule type" value="Genomic_DNA"/>
</dbReference>
<keyword evidence="2" id="KW-1185">Reference proteome</keyword>
<comment type="caution">
    <text evidence="1">The sequence shown here is derived from an EMBL/GenBank/DDBJ whole genome shotgun (WGS) entry which is preliminary data.</text>
</comment>
<reference evidence="1" key="1">
    <citation type="submission" date="2021-06" db="EMBL/GenBank/DDBJ databases">
        <authorList>
            <person name="Kallberg Y."/>
            <person name="Tangrot J."/>
            <person name="Rosling A."/>
        </authorList>
    </citation>
    <scope>NUCLEOTIDE SEQUENCE</scope>
    <source>
        <strain evidence="1">MA453B</strain>
    </source>
</reference>
<gene>
    <name evidence="1" type="ORF">DERYTH_LOCUS28207</name>
</gene>
<dbReference type="AlphaFoldDB" id="A0A9N9KEW4"/>
<feature type="non-terminal residue" evidence="1">
    <location>
        <position position="52"/>
    </location>
</feature>
<evidence type="ECO:0000313" key="1">
    <source>
        <dbReference type="EMBL" id="CAG8827027.1"/>
    </source>
</evidence>
<feature type="non-terminal residue" evidence="1">
    <location>
        <position position="1"/>
    </location>
</feature>
<organism evidence="1 2">
    <name type="scientific">Dentiscutata erythropus</name>
    <dbReference type="NCBI Taxonomy" id="1348616"/>
    <lineage>
        <taxon>Eukaryota</taxon>
        <taxon>Fungi</taxon>
        <taxon>Fungi incertae sedis</taxon>
        <taxon>Mucoromycota</taxon>
        <taxon>Glomeromycotina</taxon>
        <taxon>Glomeromycetes</taxon>
        <taxon>Diversisporales</taxon>
        <taxon>Gigasporaceae</taxon>
        <taxon>Dentiscutata</taxon>
    </lineage>
</organism>